<dbReference type="Gene3D" id="3.90.1510.10">
    <property type="entry name" value="Glycerate kinase, domain 2"/>
    <property type="match status" value="1"/>
</dbReference>
<comment type="caution">
    <text evidence="5">The sequence shown here is derived from an EMBL/GenBank/DDBJ whole genome shotgun (WGS) entry which is preliminary data.</text>
</comment>
<dbReference type="InterPro" id="IPR018193">
    <property type="entry name" value="Glyc_kinase_flavodox-like_fold"/>
</dbReference>
<organism evidence="5 6">
    <name type="scientific">Absicoccus porci</name>
    <dbReference type="NCBI Taxonomy" id="2486576"/>
    <lineage>
        <taxon>Bacteria</taxon>
        <taxon>Bacillati</taxon>
        <taxon>Bacillota</taxon>
        <taxon>Erysipelotrichia</taxon>
        <taxon>Erysipelotrichales</taxon>
        <taxon>Erysipelotrichaceae</taxon>
        <taxon>Absicoccus</taxon>
    </lineage>
</organism>
<evidence type="ECO:0000313" key="6">
    <source>
        <dbReference type="Proteomes" id="UP000276568"/>
    </source>
</evidence>
<gene>
    <name evidence="5" type="ORF">EDX97_10410</name>
</gene>
<dbReference type="PANTHER" id="PTHR21599">
    <property type="entry name" value="GLYCERATE KINASE"/>
    <property type="match status" value="1"/>
</dbReference>
<dbReference type="PIRSF" id="PIRSF006078">
    <property type="entry name" value="GlxK"/>
    <property type="match status" value="1"/>
</dbReference>
<dbReference type="EMBL" id="RJQC01000004">
    <property type="protein sequence ID" value="RNM29392.1"/>
    <property type="molecule type" value="Genomic_DNA"/>
</dbReference>
<sequence length="374" mass="40306">MKVVIASDSYKGCMTSSQACDRIEAGILHANPAHTCVKYPMADGGEGTAAVFCDVIHGKMVTCQTVDAYGKSIHAHYAYNGSIAVMDVASCIGLNMTPKEKRNPMVASSYGVGLMIKDAIHRGAKKLVIGLGGSGTNDGGMGILRAFGVKFYDKKRKELEPGIYSLKKIAFMDKRQFKKPSIEIIVACDVKNHLLGPEGATYIFGAQKGIFTNQMKDIDHWMALYRDKVQQTFHVDMDVYEGSGAAGGIGGVLLGVFHARQQAGISLLMETNHMAKDIQDCDLVITGEGQTDAQTMYGKVPYGVCELANQYGKPVICLSGALGKGYQDVYQTGMIGIFSTADRAMSFHQALAQGPEKLEALAYSITKLVDGLRK</sequence>
<evidence type="ECO:0000256" key="2">
    <source>
        <dbReference type="ARBA" id="ARBA00022679"/>
    </source>
</evidence>
<keyword evidence="2 4" id="KW-0808">Transferase</keyword>
<name>A0A3N0HZ30_9FIRM</name>
<evidence type="ECO:0000313" key="5">
    <source>
        <dbReference type="EMBL" id="RNM29392.1"/>
    </source>
</evidence>
<dbReference type="Pfam" id="PF02595">
    <property type="entry name" value="Gly_kinase"/>
    <property type="match status" value="1"/>
</dbReference>
<dbReference type="InterPro" id="IPR004381">
    <property type="entry name" value="Glycerate_kinase"/>
</dbReference>
<dbReference type="AlphaFoldDB" id="A0A3N0HZ30"/>
<proteinExistence type="inferred from homology"/>
<dbReference type="SUPFAM" id="SSF110738">
    <property type="entry name" value="Glycerate kinase I"/>
    <property type="match status" value="1"/>
</dbReference>
<keyword evidence="3 4" id="KW-0418">Kinase</keyword>
<dbReference type="OrthoDB" id="9774290at2"/>
<dbReference type="InterPro" id="IPR036129">
    <property type="entry name" value="Glycerate_kinase_sf"/>
</dbReference>
<dbReference type="Proteomes" id="UP000276568">
    <property type="component" value="Unassembled WGS sequence"/>
</dbReference>
<keyword evidence="6" id="KW-1185">Reference proteome</keyword>
<dbReference type="InterPro" id="IPR018197">
    <property type="entry name" value="Glycerate_kinase_RE-like"/>
</dbReference>
<dbReference type="GO" id="GO:0031388">
    <property type="term" value="P:organic acid phosphorylation"/>
    <property type="evidence" value="ECO:0007669"/>
    <property type="project" value="UniProtKB-UniRule"/>
</dbReference>
<dbReference type="PANTHER" id="PTHR21599:SF0">
    <property type="entry name" value="GLYCERATE KINASE"/>
    <property type="match status" value="1"/>
</dbReference>
<comment type="similarity">
    <text evidence="1 4">Belongs to the glycerate kinase type-1 family.</text>
</comment>
<evidence type="ECO:0000256" key="4">
    <source>
        <dbReference type="PIRNR" id="PIRNR006078"/>
    </source>
</evidence>
<dbReference type="GO" id="GO:0008887">
    <property type="term" value="F:glycerate kinase activity"/>
    <property type="evidence" value="ECO:0007669"/>
    <property type="project" value="UniProtKB-UniRule"/>
</dbReference>
<reference evidence="5 6" key="1">
    <citation type="submission" date="2018-11" db="EMBL/GenBank/DDBJ databases">
        <title>Clostridium sp. nov., a member of the family Erysipelotrichaceae isolated from pig faeces.</title>
        <authorList>
            <person name="Chang Y.-H."/>
        </authorList>
    </citation>
    <scope>NUCLEOTIDE SEQUENCE [LARGE SCALE GENOMIC DNA]</scope>
    <source>
        <strain evidence="5 6">YH-panp20</strain>
    </source>
</reference>
<dbReference type="RefSeq" id="WP_128521079.1">
    <property type="nucleotide sequence ID" value="NZ_CAUWBR010000022.1"/>
</dbReference>
<evidence type="ECO:0000256" key="3">
    <source>
        <dbReference type="ARBA" id="ARBA00022777"/>
    </source>
</evidence>
<accession>A0A3N0HZ30</accession>
<dbReference type="NCBIfam" id="TIGR00045">
    <property type="entry name" value="glycerate kinase"/>
    <property type="match status" value="1"/>
</dbReference>
<evidence type="ECO:0000256" key="1">
    <source>
        <dbReference type="ARBA" id="ARBA00006284"/>
    </source>
</evidence>
<dbReference type="Gene3D" id="3.40.50.10350">
    <property type="entry name" value="Glycerate kinase, domain 1"/>
    <property type="match status" value="1"/>
</dbReference>
<protein>
    <submittedName>
        <fullName evidence="5">Glycerate kinase</fullName>
    </submittedName>
</protein>